<evidence type="ECO:0000313" key="3">
    <source>
        <dbReference type="WBParaSite" id="PSAMB.scaffold1761size28028.g14765.t1"/>
    </source>
</evidence>
<dbReference type="Proteomes" id="UP000887566">
    <property type="component" value="Unplaced"/>
</dbReference>
<evidence type="ECO:0000313" key="2">
    <source>
        <dbReference type="Proteomes" id="UP000887566"/>
    </source>
</evidence>
<dbReference type="WBParaSite" id="PSAMB.scaffold1761size28028.g14765.t1">
    <property type="protein sequence ID" value="PSAMB.scaffold1761size28028.g14765.t1"/>
    <property type="gene ID" value="PSAMB.scaffold1761size28028.g14765"/>
</dbReference>
<organism evidence="2 3">
    <name type="scientific">Plectus sambesii</name>
    <dbReference type="NCBI Taxonomy" id="2011161"/>
    <lineage>
        <taxon>Eukaryota</taxon>
        <taxon>Metazoa</taxon>
        <taxon>Ecdysozoa</taxon>
        <taxon>Nematoda</taxon>
        <taxon>Chromadorea</taxon>
        <taxon>Plectida</taxon>
        <taxon>Plectina</taxon>
        <taxon>Plectoidea</taxon>
        <taxon>Plectidae</taxon>
        <taxon>Plectus</taxon>
    </lineage>
</organism>
<protein>
    <submittedName>
        <fullName evidence="3">Uncharacterized protein</fullName>
    </submittedName>
</protein>
<sequence length="79" mass="8947">MAVSVKVLFVLAAAVCLVCQRAGAEQLDDEEAGGISKRMAESFLRSQMRSLWKNHPEKNAYRNNHVMKLFPLKKRSVLE</sequence>
<keyword evidence="1" id="KW-0732">Signal</keyword>
<name>A0A914VBH6_9BILA</name>
<dbReference type="AlphaFoldDB" id="A0A914VBH6"/>
<feature type="chain" id="PRO_5037710802" evidence="1">
    <location>
        <begin position="25"/>
        <end position="79"/>
    </location>
</feature>
<evidence type="ECO:0000256" key="1">
    <source>
        <dbReference type="SAM" id="SignalP"/>
    </source>
</evidence>
<accession>A0A914VBH6</accession>
<keyword evidence="2" id="KW-1185">Reference proteome</keyword>
<feature type="signal peptide" evidence="1">
    <location>
        <begin position="1"/>
        <end position="24"/>
    </location>
</feature>
<reference evidence="3" key="1">
    <citation type="submission" date="2022-11" db="UniProtKB">
        <authorList>
            <consortium name="WormBaseParasite"/>
        </authorList>
    </citation>
    <scope>IDENTIFICATION</scope>
</reference>
<proteinExistence type="predicted"/>